<organism evidence="8 9">
    <name type="scientific">Pleomorphomonas diazotrophica</name>
    <dbReference type="NCBI Taxonomy" id="1166257"/>
    <lineage>
        <taxon>Bacteria</taxon>
        <taxon>Pseudomonadati</taxon>
        <taxon>Pseudomonadota</taxon>
        <taxon>Alphaproteobacteria</taxon>
        <taxon>Hyphomicrobiales</taxon>
        <taxon>Pleomorphomonadaceae</taxon>
        <taxon>Pleomorphomonas</taxon>
    </lineage>
</organism>
<evidence type="ECO:0000256" key="2">
    <source>
        <dbReference type="ARBA" id="ARBA00009853"/>
    </source>
</evidence>
<feature type="transmembrane region" description="Helical" evidence="6">
    <location>
        <begin position="188"/>
        <end position="210"/>
    </location>
</feature>
<dbReference type="Proteomes" id="UP000233491">
    <property type="component" value="Unassembled WGS sequence"/>
</dbReference>
<feature type="transmembrane region" description="Helical" evidence="6">
    <location>
        <begin position="106"/>
        <end position="125"/>
    </location>
</feature>
<dbReference type="InterPro" id="IPR037185">
    <property type="entry name" value="EmrE-like"/>
</dbReference>
<keyword evidence="5 6" id="KW-0472">Membrane</keyword>
<accession>A0A1I4QWC9</accession>
<feature type="transmembrane region" description="Helical" evidence="6">
    <location>
        <begin position="157"/>
        <end position="176"/>
    </location>
</feature>
<evidence type="ECO:0000256" key="6">
    <source>
        <dbReference type="SAM" id="Phobius"/>
    </source>
</evidence>
<feature type="domain" description="EamA" evidence="7">
    <location>
        <begin position="14"/>
        <end position="148"/>
    </location>
</feature>
<name>A0A1I4QWC9_9HYPH</name>
<feature type="transmembrane region" description="Helical" evidence="6">
    <location>
        <begin position="222"/>
        <end position="243"/>
    </location>
</feature>
<evidence type="ECO:0000256" key="1">
    <source>
        <dbReference type="ARBA" id="ARBA00004141"/>
    </source>
</evidence>
<evidence type="ECO:0000256" key="3">
    <source>
        <dbReference type="ARBA" id="ARBA00022692"/>
    </source>
</evidence>
<reference evidence="8 9" key="1">
    <citation type="submission" date="2017-12" db="EMBL/GenBank/DDBJ databases">
        <title>Anaerobic carbon monoxide metabolism by Pleomorphomonas carboxyditropha sp. nov., a new mesophilic hydrogenogenic carboxidotroph.</title>
        <authorList>
            <person name="Esquivel-Elizondo S."/>
            <person name="Krajmalnik-Brown R."/>
        </authorList>
    </citation>
    <scope>NUCLEOTIDE SEQUENCE [LARGE SCALE GENOMIC DNA]</scope>
    <source>
        <strain evidence="8 9">R5-392</strain>
    </source>
</reference>
<evidence type="ECO:0000313" key="9">
    <source>
        <dbReference type="Proteomes" id="UP000233491"/>
    </source>
</evidence>
<dbReference type="EMBL" id="PJNW01000002">
    <property type="protein sequence ID" value="PKR90400.1"/>
    <property type="molecule type" value="Genomic_DNA"/>
</dbReference>
<dbReference type="PANTHER" id="PTHR22911">
    <property type="entry name" value="ACYL-MALONYL CONDENSING ENZYME-RELATED"/>
    <property type="match status" value="1"/>
</dbReference>
<dbReference type="Pfam" id="PF00892">
    <property type="entry name" value="EamA"/>
    <property type="match status" value="1"/>
</dbReference>
<sequence>MNQSPNQTRSFPVLGAAYMVSAGVIFAAINVLTQWVTGTYHFSSQALAFWQYGLSLVFFLPTLLKLGAGAFRTAHPVAHVVRVVFATLGVQFFVGALAAGVPIAQVVAIDMTSPFIVIVAARLILGERIGPHRALATTVGFVGGMLILAPWSDSFSVYSLLPLGAAAMWAGSSVMTKQLAAVERPESVTIYLLALLTPINAAFLLTSTGFDVGSAFALPGGTVLWVVLALAALTAAAQYLLTLAYARADASYLQTFDNVRLPLNTLAGWLVFAYAPDGYLWIGALMIVGASLYLLRTEAGKRIDNEPVPA</sequence>
<evidence type="ECO:0000256" key="5">
    <source>
        <dbReference type="ARBA" id="ARBA00023136"/>
    </source>
</evidence>
<dbReference type="InterPro" id="IPR000620">
    <property type="entry name" value="EamA_dom"/>
</dbReference>
<gene>
    <name evidence="8" type="ORF">CXZ10_03210</name>
</gene>
<evidence type="ECO:0000313" key="8">
    <source>
        <dbReference type="EMBL" id="PKR90400.1"/>
    </source>
</evidence>
<feature type="transmembrane region" description="Helical" evidence="6">
    <location>
        <begin position="12"/>
        <end position="37"/>
    </location>
</feature>
<dbReference type="GO" id="GO:0016020">
    <property type="term" value="C:membrane"/>
    <property type="evidence" value="ECO:0007669"/>
    <property type="project" value="UniProtKB-SubCell"/>
</dbReference>
<dbReference type="RefSeq" id="WP_101287493.1">
    <property type="nucleotide sequence ID" value="NZ_FOUQ01000001.1"/>
</dbReference>
<evidence type="ECO:0000259" key="7">
    <source>
        <dbReference type="Pfam" id="PF00892"/>
    </source>
</evidence>
<comment type="similarity">
    <text evidence="2">Belongs to the drug/metabolite transporter (DMT) superfamily. 10 TMS drug/metabolite exporter (DME) (TC 2.A.7.3) family.</text>
</comment>
<dbReference type="OrthoDB" id="9812899at2"/>
<protein>
    <submittedName>
        <fullName evidence="8">EamA family transporter</fullName>
    </submittedName>
</protein>
<feature type="transmembrane region" description="Helical" evidence="6">
    <location>
        <begin position="80"/>
        <end position="100"/>
    </location>
</feature>
<dbReference type="AlphaFoldDB" id="A0A1I4QWC9"/>
<keyword evidence="9" id="KW-1185">Reference proteome</keyword>
<feature type="transmembrane region" description="Helical" evidence="6">
    <location>
        <begin position="49"/>
        <end position="68"/>
    </location>
</feature>
<keyword evidence="4 6" id="KW-1133">Transmembrane helix</keyword>
<dbReference type="PANTHER" id="PTHR22911:SF6">
    <property type="entry name" value="SOLUTE CARRIER FAMILY 35 MEMBER G1"/>
    <property type="match status" value="1"/>
</dbReference>
<comment type="subcellular location">
    <subcellularLocation>
        <location evidence="1">Membrane</location>
        <topology evidence="1">Multi-pass membrane protein</topology>
    </subcellularLocation>
</comment>
<comment type="caution">
    <text evidence="8">The sequence shown here is derived from an EMBL/GenBank/DDBJ whole genome shotgun (WGS) entry which is preliminary data.</text>
</comment>
<evidence type="ECO:0000256" key="4">
    <source>
        <dbReference type="ARBA" id="ARBA00022989"/>
    </source>
</evidence>
<feature type="transmembrane region" description="Helical" evidence="6">
    <location>
        <begin position="134"/>
        <end position="151"/>
    </location>
</feature>
<keyword evidence="3 6" id="KW-0812">Transmembrane</keyword>
<proteinExistence type="inferred from homology"/>
<dbReference type="SUPFAM" id="SSF103481">
    <property type="entry name" value="Multidrug resistance efflux transporter EmrE"/>
    <property type="match status" value="2"/>
</dbReference>